<reference evidence="1 2" key="1">
    <citation type="submission" date="2016-07" db="EMBL/GenBank/DDBJ databases">
        <authorList>
            <person name="Lefevre C.T."/>
        </authorList>
    </citation>
    <scope>NUCLEOTIDE SEQUENCE [LARGE SCALE GENOMIC DNA]</scope>
    <source>
        <strain evidence="1">PR1</strain>
    </source>
</reference>
<dbReference type="RefSeq" id="WP_069190093.1">
    <property type="nucleotide sequence ID" value="NZ_FLYE01000047.1"/>
</dbReference>
<evidence type="ECO:0000313" key="1">
    <source>
        <dbReference type="EMBL" id="SCA58100.1"/>
    </source>
</evidence>
<dbReference type="Proteomes" id="UP000231658">
    <property type="component" value="Unassembled WGS sequence"/>
</dbReference>
<gene>
    <name evidence="1" type="ORF">MTBPR1_80154</name>
</gene>
<accession>A0A1C3RLA6</accession>
<dbReference type="EMBL" id="FLYE01000047">
    <property type="protein sequence ID" value="SCA58100.1"/>
    <property type="molecule type" value="Genomic_DNA"/>
</dbReference>
<protein>
    <submittedName>
        <fullName evidence="1">Uncharacterized protein</fullName>
    </submittedName>
</protein>
<organism evidence="1 2">
    <name type="scientific">Candidatus Terasakiella magnetica</name>
    <dbReference type="NCBI Taxonomy" id="1867952"/>
    <lineage>
        <taxon>Bacteria</taxon>
        <taxon>Pseudomonadati</taxon>
        <taxon>Pseudomonadota</taxon>
        <taxon>Alphaproteobacteria</taxon>
        <taxon>Rhodospirillales</taxon>
        <taxon>Terasakiellaceae</taxon>
        <taxon>Terasakiella</taxon>
    </lineage>
</organism>
<sequence length="163" mass="17671">MIETLYTALLLAVGAADVNSVNNQMAAQSLETTRYQATSFWANANRNKLLTLVSDLDADSTKELPAVKEGQSVINGGLLPDTYGLVLTDRFKRLFGYCSYDHGTMKTSSGYYQGIDTPNDETVIGVVISSGADGLFQSDCKDLLSREAQNDDLAIYITQGQIP</sequence>
<dbReference type="AlphaFoldDB" id="A0A1C3RLA6"/>
<proteinExistence type="predicted"/>
<name>A0A1C3RLA6_9PROT</name>
<dbReference type="STRING" id="1867952.MTBPR1_80154"/>
<evidence type="ECO:0000313" key="2">
    <source>
        <dbReference type="Proteomes" id="UP000231658"/>
    </source>
</evidence>
<keyword evidence="2" id="KW-1185">Reference proteome</keyword>